<dbReference type="InterPro" id="IPR020904">
    <property type="entry name" value="Sc_DH/Rdtase_CS"/>
</dbReference>
<sequence length="780" mass="85591">MASSQMRFDGRVVLITGAGGGLGRQYALAFAERGASVVVNDLGSSPDGSGHSLLAADKVVNEIQAKGGKAVADYHSVEEGEKLVQTAVNAFGRIDILVNNAGILRDRSFSRISKEDWDSIYRVHLHGSFLVTRAAWPYMKKQNYGRIIMTSSGAGLYGNFGQANYSAAKMGLLGLSNTLAIEGQKYNITSNTIAPLAGSRLTQNVMPPDLVESLKPEYVAPLVLYLCHESCTDTGGIFEVAAGWISKLRWERTAGAILKKRNKSMTIEDVRDNWEKICNFDESTHPDSLQDHISLMMDILQQTNCSDTSVVMKEAESSPQNGINVELAKSFSAQSSVLTYDHSHVILYALAVGISTKEPDHLKFLFEGNEDFCALPTFCIIPAQKAVFEVLGDSIPGLEVDLVKVLHGEQYMEIFQPIPTSGELTSVAKIADILDKGFGAAVLINVETFNKKKEKIAFNQFNILLMGSGNFGGLRSSPAEKPIIRIPNREPDMSIQQTTSVDQAAMYRLCGDYNPLHIDPNFAALGGHPKPILHGLCSLGFAVRHVMKNYADNDPTLVNSIKVRFSKPFSPGHTLKTEMWKGNEGIHFQCQVVETGKTCLSGGFVRLASSASPLRSSITKQATSKNLLSDQVFEQLARKLQGQLDVKQKINAVFLWNITQNGEQVSQWTLDLTPEGGGIYPGQPHVKPAQCILSMEDKDIIDLKTGKLNPEMAFISGQLKITGKSMNDNTASNSSSFSPFELSLFQMLFLFLFSLSSNNHKKISNNPKKKESREFLFKLR</sequence>
<evidence type="ECO:0000256" key="6">
    <source>
        <dbReference type="ARBA" id="ARBA00023098"/>
    </source>
</evidence>
<dbReference type="Gene3D" id="1.10.287.4290">
    <property type="match status" value="1"/>
</dbReference>
<dbReference type="FunFam" id="3.10.129.10:FF:000013">
    <property type="entry name" value="Peroxisomal multifunctional enzyme type 2"/>
    <property type="match status" value="1"/>
</dbReference>
<dbReference type="AlphaFoldDB" id="A0A812E9D8"/>
<dbReference type="PANTHER" id="PTHR45024:SF2">
    <property type="entry name" value="SCP2 DOMAIN-CONTAINING PROTEIN"/>
    <property type="match status" value="1"/>
</dbReference>
<dbReference type="PRINTS" id="PR00080">
    <property type="entry name" value="SDRFAMILY"/>
</dbReference>
<feature type="compositionally biased region" description="Basic and acidic residues" evidence="11">
    <location>
        <begin position="768"/>
        <end position="780"/>
    </location>
</feature>
<dbReference type="InterPro" id="IPR036527">
    <property type="entry name" value="SCP2_sterol-bd_dom_sf"/>
</dbReference>
<evidence type="ECO:0000313" key="14">
    <source>
        <dbReference type="Proteomes" id="UP000597762"/>
    </source>
</evidence>
<dbReference type="SUPFAM" id="SSF51735">
    <property type="entry name" value="NAD(P)-binding Rossmann-fold domains"/>
    <property type="match status" value="1"/>
</dbReference>
<dbReference type="SUPFAM" id="SSF54637">
    <property type="entry name" value="Thioesterase/thiol ester dehydrase-isomerase"/>
    <property type="match status" value="2"/>
</dbReference>
<dbReference type="Proteomes" id="UP000597762">
    <property type="component" value="Unassembled WGS sequence"/>
</dbReference>
<protein>
    <recommendedName>
        <fullName evidence="10">Peroxisomal multifunctional enzyme type 2</fullName>
    </recommendedName>
</protein>
<dbReference type="InterPro" id="IPR002539">
    <property type="entry name" value="MaoC-like_dom"/>
</dbReference>
<dbReference type="UniPathway" id="UPA00659"/>
<dbReference type="GO" id="GO:0006635">
    <property type="term" value="P:fatty acid beta-oxidation"/>
    <property type="evidence" value="ECO:0007669"/>
    <property type="project" value="UniProtKB-UniPathway"/>
</dbReference>
<dbReference type="GO" id="GO:0018812">
    <property type="term" value="F:3-hydroxyacyl-CoA dehydratase activity"/>
    <property type="evidence" value="ECO:0007669"/>
    <property type="project" value="UniProtKB-ARBA"/>
</dbReference>
<evidence type="ECO:0000256" key="4">
    <source>
        <dbReference type="ARBA" id="ARBA00022832"/>
    </source>
</evidence>
<comment type="pathway">
    <text evidence="2">Lipid metabolism; fatty acid beta-oxidation.</text>
</comment>
<feature type="domain" description="Ketoreductase" evidence="12">
    <location>
        <begin position="11"/>
        <end position="199"/>
    </location>
</feature>
<comment type="subcellular location">
    <subcellularLocation>
        <location evidence="1">Peroxisome</location>
    </subcellularLocation>
</comment>
<dbReference type="EMBL" id="CAHIKZ030005169">
    <property type="protein sequence ID" value="CAE1320345.1"/>
    <property type="molecule type" value="Genomic_DNA"/>
</dbReference>
<dbReference type="OrthoDB" id="3592703at2759"/>
<dbReference type="FunFam" id="3.40.50.720:FF:000185">
    <property type="entry name" value="peroxisomal multifunctional enzyme type 2"/>
    <property type="match status" value="1"/>
</dbReference>
<dbReference type="GO" id="GO:0005777">
    <property type="term" value="C:peroxisome"/>
    <property type="evidence" value="ECO:0007669"/>
    <property type="project" value="UniProtKB-SubCell"/>
</dbReference>
<dbReference type="PRINTS" id="PR00081">
    <property type="entry name" value="GDHRDH"/>
</dbReference>
<organism evidence="13 14">
    <name type="scientific">Acanthosepion pharaonis</name>
    <name type="common">Pharaoh cuttlefish</name>
    <name type="synonym">Sepia pharaonis</name>
    <dbReference type="NCBI Taxonomy" id="158019"/>
    <lineage>
        <taxon>Eukaryota</taxon>
        <taxon>Metazoa</taxon>
        <taxon>Spiralia</taxon>
        <taxon>Lophotrochozoa</taxon>
        <taxon>Mollusca</taxon>
        <taxon>Cephalopoda</taxon>
        <taxon>Coleoidea</taxon>
        <taxon>Decapodiformes</taxon>
        <taxon>Sepiida</taxon>
        <taxon>Sepiina</taxon>
        <taxon>Sepiidae</taxon>
        <taxon>Acanthosepion</taxon>
    </lineage>
</organism>
<name>A0A812E9D8_ACAPH</name>
<keyword evidence="5 13" id="KW-0560">Oxidoreductase</keyword>
<dbReference type="Gene3D" id="3.10.129.10">
    <property type="entry name" value="Hotdog Thioesterase"/>
    <property type="match status" value="1"/>
</dbReference>
<dbReference type="SMART" id="SM00822">
    <property type="entry name" value="PKS_KR"/>
    <property type="match status" value="1"/>
</dbReference>
<evidence type="ECO:0000256" key="5">
    <source>
        <dbReference type="ARBA" id="ARBA00023002"/>
    </source>
</evidence>
<comment type="similarity">
    <text evidence="3">Belongs to the short-chain dehydrogenases/reductases (SDR) family.</text>
</comment>
<evidence type="ECO:0000313" key="13">
    <source>
        <dbReference type="EMBL" id="CAE1320345.1"/>
    </source>
</evidence>
<evidence type="ECO:0000256" key="2">
    <source>
        <dbReference type="ARBA" id="ARBA00005005"/>
    </source>
</evidence>
<dbReference type="InterPro" id="IPR003033">
    <property type="entry name" value="SCP2_sterol-bd_dom"/>
</dbReference>
<dbReference type="Pfam" id="PF00106">
    <property type="entry name" value="adh_short"/>
    <property type="match status" value="1"/>
</dbReference>
<evidence type="ECO:0000256" key="1">
    <source>
        <dbReference type="ARBA" id="ARBA00004275"/>
    </source>
</evidence>
<dbReference type="CDD" id="cd03448">
    <property type="entry name" value="HDE_HSD"/>
    <property type="match status" value="1"/>
</dbReference>
<keyword evidence="7" id="KW-0576">Peroxisome</keyword>
<keyword evidence="8" id="KW-0413">Isomerase</keyword>
<dbReference type="InterPro" id="IPR002347">
    <property type="entry name" value="SDR_fam"/>
</dbReference>
<gene>
    <name evidence="13" type="ORF">SPHA_70602</name>
</gene>
<dbReference type="Pfam" id="PF02036">
    <property type="entry name" value="SCP2"/>
    <property type="match status" value="1"/>
</dbReference>
<dbReference type="Gene3D" id="3.40.50.720">
    <property type="entry name" value="NAD(P)-binding Rossmann-like Domain"/>
    <property type="match status" value="1"/>
</dbReference>
<dbReference type="CDD" id="cd05353">
    <property type="entry name" value="hydroxyacyl-CoA-like_DH_SDR_c-like"/>
    <property type="match status" value="1"/>
</dbReference>
<dbReference type="InterPro" id="IPR036291">
    <property type="entry name" value="NAD(P)-bd_dom_sf"/>
</dbReference>
<dbReference type="SUPFAM" id="SSF55718">
    <property type="entry name" value="SCP-like"/>
    <property type="match status" value="1"/>
</dbReference>
<evidence type="ECO:0000259" key="12">
    <source>
        <dbReference type="SMART" id="SM00822"/>
    </source>
</evidence>
<dbReference type="PROSITE" id="PS00061">
    <property type="entry name" value="ADH_SHORT"/>
    <property type="match status" value="1"/>
</dbReference>
<dbReference type="Gene3D" id="3.30.1050.10">
    <property type="entry name" value="SCP2 sterol-binding domain"/>
    <property type="match status" value="1"/>
</dbReference>
<reference evidence="13" key="1">
    <citation type="submission" date="2021-01" db="EMBL/GenBank/DDBJ databases">
        <authorList>
            <person name="Li R."/>
            <person name="Bekaert M."/>
        </authorList>
    </citation>
    <scope>NUCLEOTIDE SEQUENCE</scope>
    <source>
        <strain evidence="13">Farmed</strain>
    </source>
</reference>
<feature type="region of interest" description="Disordered" evidence="11">
    <location>
        <begin position="761"/>
        <end position="780"/>
    </location>
</feature>
<dbReference type="InterPro" id="IPR029069">
    <property type="entry name" value="HotDog_dom_sf"/>
</dbReference>
<dbReference type="GO" id="GO:0016853">
    <property type="term" value="F:isomerase activity"/>
    <property type="evidence" value="ECO:0007669"/>
    <property type="project" value="UniProtKB-KW"/>
</dbReference>
<dbReference type="Pfam" id="PF22622">
    <property type="entry name" value="MFE-2_hydrat-2_N"/>
    <property type="match status" value="1"/>
</dbReference>
<dbReference type="InterPro" id="IPR051687">
    <property type="entry name" value="Peroxisomal_Beta-Oxidation"/>
</dbReference>
<accession>A0A812E9D8</accession>
<evidence type="ECO:0000256" key="11">
    <source>
        <dbReference type="SAM" id="MobiDB-lite"/>
    </source>
</evidence>
<evidence type="ECO:0000256" key="7">
    <source>
        <dbReference type="ARBA" id="ARBA00023140"/>
    </source>
</evidence>
<proteinExistence type="inferred from homology"/>
<dbReference type="Pfam" id="PF01575">
    <property type="entry name" value="MaoC_dehydratas"/>
    <property type="match status" value="1"/>
</dbReference>
<evidence type="ECO:0000256" key="9">
    <source>
        <dbReference type="ARBA" id="ARBA00023239"/>
    </source>
</evidence>
<evidence type="ECO:0000256" key="8">
    <source>
        <dbReference type="ARBA" id="ARBA00023235"/>
    </source>
</evidence>
<dbReference type="InterPro" id="IPR054357">
    <property type="entry name" value="MFE-2_N"/>
</dbReference>
<keyword evidence="9 13" id="KW-0456">Lyase</keyword>
<comment type="caution">
    <text evidence="13">The sequence shown here is derived from an EMBL/GenBank/DDBJ whole genome shotgun (WGS) entry which is preliminary data.</text>
</comment>
<dbReference type="InterPro" id="IPR057326">
    <property type="entry name" value="KR_dom"/>
</dbReference>
<evidence type="ECO:0000256" key="10">
    <source>
        <dbReference type="ARBA" id="ARBA00073497"/>
    </source>
</evidence>
<keyword evidence="4" id="KW-0276">Fatty acid metabolism</keyword>
<dbReference type="PANTHER" id="PTHR45024">
    <property type="entry name" value="DEHYDROGENASES, SHORT CHAIN"/>
    <property type="match status" value="1"/>
</dbReference>
<evidence type="ECO:0000256" key="3">
    <source>
        <dbReference type="ARBA" id="ARBA00006484"/>
    </source>
</evidence>
<keyword evidence="14" id="KW-1185">Reference proteome</keyword>
<keyword evidence="6" id="KW-0443">Lipid metabolism</keyword>
<dbReference type="GO" id="GO:0016491">
    <property type="term" value="F:oxidoreductase activity"/>
    <property type="evidence" value="ECO:0007669"/>
    <property type="project" value="UniProtKB-KW"/>
</dbReference>